<keyword evidence="3" id="KW-1185">Reference proteome</keyword>
<proteinExistence type="predicted"/>
<feature type="transmembrane region" description="Helical" evidence="1">
    <location>
        <begin position="144"/>
        <end position="170"/>
    </location>
</feature>
<evidence type="ECO:0000313" key="3">
    <source>
        <dbReference type="Proteomes" id="UP000559027"/>
    </source>
</evidence>
<dbReference type="OrthoDB" id="3053835at2759"/>
<dbReference type="EMBL" id="JAACJO010000001">
    <property type="protein sequence ID" value="KAF5363565.1"/>
    <property type="molecule type" value="Genomic_DNA"/>
</dbReference>
<dbReference type="PANTHER" id="PTHR40465:SF1">
    <property type="entry name" value="DUF6534 DOMAIN-CONTAINING PROTEIN"/>
    <property type="match status" value="1"/>
</dbReference>
<evidence type="ECO:0000256" key="1">
    <source>
        <dbReference type="SAM" id="Phobius"/>
    </source>
</evidence>
<dbReference type="Proteomes" id="UP000559027">
    <property type="component" value="Unassembled WGS sequence"/>
</dbReference>
<evidence type="ECO:0000313" key="2">
    <source>
        <dbReference type="EMBL" id="KAF5363565.1"/>
    </source>
</evidence>
<dbReference type="PANTHER" id="PTHR40465">
    <property type="entry name" value="CHROMOSOME 1, WHOLE GENOME SHOTGUN SEQUENCE"/>
    <property type="match status" value="1"/>
</dbReference>
<keyword evidence="1" id="KW-0812">Transmembrane</keyword>
<organism evidence="2 3">
    <name type="scientific">Leucocoprinus leucothites</name>
    <dbReference type="NCBI Taxonomy" id="201217"/>
    <lineage>
        <taxon>Eukaryota</taxon>
        <taxon>Fungi</taxon>
        <taxon>Dikarya</taxon>
        <taxon>Basidiomycota</taxon>
        <taxon>Agaricomycotina</taxon>
        <taxon>Agaricomycetes</taxon>
        <taxon>Agaricomycetidae</taxon>
        <taxon>Agaricales</taxon>
        <taxon>Agaricineae</taxon>
        <taxon>Agaricaceae</taxon>
        <taxon>Leucocoprinus</taxon>
    </lineage>
</organism>
<feature type="transmembrane region" description="Helical" evidence="1">
    <location>
        <begin position="111"/>
        <end position="132"/>
    </location>
</feature>
<gene>
    <name evidence="2" type="ORF">D9756_000955</name>
</gene>
<name>A0A8H5GEZ0_9AGAR</name>
<sequence length="338" mass="37094">MSEIPPSNFPIRETAKTLVVQLDLNESLKIRQPAFFGYCFDILLYGCLTVQVYLYHLAFPNDKKLTKAAVYLVYTIGSIQTAFALRDFSEMFCFPGGLVQTAPDDMHTFGFMWLTIPVSSALAAVTVQLFYAQRIWMVSHSKSITLAVGFLALAQLGCGIFSAIVIYGVLSAYRDSSVAVTRAFIGRAAAGTIFNAVVSAGHINLEILEVTIDILKALGFGRSSLRSCDCSIHVCSYLKTNKRNIKDNTKISNQNQATFVRDWAIDRSVTFAAMSYIPLSVLSTGDSTLFMVPGLLLSKLYSNSMLAVLNNRVLIDKGRYAGHTAEITFYEPSVATGT</sequence>
<feature type="transmembrane region" description="Helical" evidence="1">
    <location>
        <begin position="68"/>
        <end position="85"/>
    </location>
</feature>
<feature type="transmembrane region" description="Helical" evidence="1">
    <location>
        <begin position="35"/>
        <end position="56"/>
    </location>
</feature>
<accession>A0A8H5GEZ0</accession>
<keyword evidence="1" id="KW-1133">Transmembrane helix</keyword>
<comment type="caution">
    <text evidence="2">The sequence shown here is derived from an EMBL/GenBank/DDBJ whole genome shotgun (WGS) entry which is preliminary data.</text>
</comment>
<dbReference type="AlphaFoldDB" id="A0A8H5GEZ0"/>
<keyword evidence="1" id="KW-0472">Membrane</keyword>
<reference evidence="2 3" key="1">
    <citation type="journal article" date="2020" name="ISME J.">
        <title>Uncovering the hidden diversity of litter-decomposition mechanisms in mushroom-forming fungi.</title>
        <authorList>
            <person name="Floudas D."/>
            <person name="Bentzer J."/>
            <person name="Ahren D."/>
            <person name="Johansson T."/>
            <person name="Persson P."/>
            <person name="Tunlid A."/>
        </authorList>
    </citation>
    <scope>NUCLEOTIDE SEQUENCE [LARGE SCALE GENOMIC DNA]</scope>
    <source>
        <strain evidence="2 3">CBS 146.42</strain>
    </source>
</reference>
<protein>
    <submittedName>
        <fullName evidence="2">Uncharacterized protein</fullName>
    </submittedName>
</protein>